<evidence type="ECO:0000256" key="6">
    <source>
        <dbReference type="PROSITE-ProRule" id="PRU00433"/>
    </source>
</evidence>
<dbReference type="InterPro" id="IPR036909">
    <property type="entry name" value="Cyt_c-like_dom_sf"/>
</dbReference>
<evidence type="ECO:0000256" key="2">
    <source>
        <dbReference type="ARBA" id="ARBA00022617"/>
    </source>
</evidence>
<keyword evidence="5 6" id="KW-0408">Iron</keyword>
<keyword evidence="3 6" id="KW-0479">Metal-binding</keyword>
<dbReference type="RefSeq" id="WP_377169658.1">
    <property type="nucleotide sequence ID" value="NZ_JBHTJC010000001.1"/>
</dbReference>
<keyword evidence="10" id="KW-1185">Reference proteome</keyword>
<protein>
    <submittedName>
        <fullName evidence="9">C-type cytochrome</fullName>
    </submittedName>
</protein>
<keyword evidence="4" id="KW-0249">Electron transport</keyword>
<keyword evidence="2 6" id="KW-0349">Heme</keyword>
<keyword evidence="1" id="KW-0813">Transport</keyword>
<evidence type="ECO:0000313" key="9">
    <source>
        <dbReference type="EMBL" id="MFH0252420.1"/>
    </source>
</evidence>
<evidence type="ECO:0000256" key="5">
    <source>
        <dbReference type="ARBA" id="ARBA00023004"/>
    </source>
</evidence>
<accession>A0ABW7I369</accession>
<name>A0ABW7I369_9RHOB</name>
<evidence type="ECO:0000259" key="8">
    <source>
        <dbReference type="PROSITE" id="PS51007"/>
    </source>
</evidence>
<dbReference type="InterPro" id="IPR009056">
    <property type="entry name" value="Cyt_c-like_dom"/>
</dbReference>
<feature type="signal peptide" evidence="7">
    <location>
        <begin position="1"/>
        <end position="18"/>
    </location>
</feature>
<organism evidence="9 10">
    <name type="scientific">Roseovarius aquimarinus</name>
    <dbReference type="NCBI Taxonomy" id="1229156"/>
    <lineage>
        <taxon>Bacteria</taxon>
        <taxon>Pseudomonadati</taxon>
        <taxon>Pseudomonadota</taxon>
        <taxon>Alphaproteobacteria</taxon>
        <taxon>Rhodobacterales</taxon>
        <taxon>Roseobacteraceae</taxon>
        <taxon>Roseovarius</taxon>
    </lineage>
</organism>
<evidence type="ECO:0000256" key="7">
    <source>
        <dbReference type="SAM" id="SignalP"/>
    </source>
</evidence>
<dbReference type="Gene3D" id="1.10.760.10">
    <property type="entry name" value="Cytochrome c-like domain"/>
    <property type="match status" value="1"/>
</dbReference>
<comment type="caution">
    <text evidence="9">The sequence shown here is derived from an EMBL/GenBank/DDBJ whole genome shotgun (WGS) entry which is preliminary data.</text>
</comment>
<feature type="chain" id="PRO_5046441568" evidence="7">
    <location>
        <begin position="19"/>
        <end position="152"/>
    </location>
</feature>
<dbReference type="SUPFAM" id="SSF46626">
    <property type="entry name" value="Cytochrome c"/>
    <property type="match status" value="1"/>
</dbReference>
<keyword evidence="7" id="KW-0732">Signal</keyword>
<dbReference type="EMBL" id="JBIHMM010000001">
    <property type="protein sequence ID" value="MFH0252420.1"/>
    <property type="molecule type" value="Genomic_DNA"/>
</dbReference>
<evidence type="ECO:0000256" key="1">
    <source>
        <dbReference type="ARBA" id="ARBA00022448"/>
    </source>
</evidence>
<feature type="domain" description="Cytochrome c" evidence="8">
    <location>
        <begin position="24"/>
        <end position="141"/>
    </location>
</feature>
<proteinExistence type="predicted"/>
<reference evidence="9 10" key="1">
    <citation type="submission" date="2024-10" db="EMBL/GenBank/DDBJ databases">
        <authorList>
            <person name="Yang X.-N."/>
        </authorList>
    </citation>
    <scope>NUCLEOTIDE SEQUENCE [LARGE SCALE GENOMIC DNA]</scope>
    <source>
        <strain evidence="9 10">CAU 1059</strain>
    </source>
</reference>
<dbReference type="PANTHER" id="PTHR11961">
    <property type="entry name" value="CYTOCHROME C"/>
    <property type="match status" value="1"/>
</dbReference>
<sequence>MIRSLAITSVLLATPAFAQDMASGDAEAGEGVFKQCAACHVVENEAGETLAGRNGKVGPNLYGIAMRTLGTYPEFRYSDALVELGEGGAVWDEENFVGYVQDPTGWLREELDNNRARGKMAYKLGSEEDARNVYAYLASLGPAEGEETKAAE</sequence>
<dbReference type="PROSITE" id="PS51007">
    <property type="entry name" value="CYTC"/>
    <property type="match status" value="1"/>
</dbReference>
<gene>
    <name evidence="9" type="ORF">ACGRVM_00815</name>
</gene>
<evidence type="ECO:0000256" key="3">
    <source>
        <dbReference type="ARBA" id="ARBA00022723"/>
    </source>
</evidence>
<dbReference type="InterPro" id="IPR002327">
    <property type="entry name" value="Cyt_c_1A/1B"/>
</dbReference>
<evidence type="ECO:0000313" key="10">
    <source>
        <dbReference type="Proteomes" id="UP001607157"/>
    </source>
</evidence>
<dbReference type="Proteomes" id="UP001607157">
    <property type="component" value="Unassembled WGS sequence"/>
</dbReference>
<evidence type="ECO:0000256" key="4">
    <source>
        <dbReference type="ARBA" id="ARBA00022982"/>
    </source>
</evidence>